<evidence type="ECO:0008006" key="2">
    <source>
        <dbReference type="Google" id="ProtNLM"/>
    </source>
</evidence>
<proteinExistence type="predicted"/>
<reference evidence="1" key="1">
    <citation type="submission" date="2018-05" db="EMBL/GenBank/DDBJ databases">
        <authorList>
            <person name="Lanie J.A."/>
            <person name="Ng W.-L."/>
            <person name="Kazmierczak K.M."/>
            <person name="Andrzejewski T.M."/>
            <person name="Davidsen T.M."/>
            <person name="Wayne K.J."/>
            <person name="Tettelin H."/>
            <person name="Glass J.I."/>
            <person name="Rusch D."/>
            <person name="Podicherti R."/>
            <person name="Tsui H.-C.T."/>
            <person name="Winkler M.E."/>
        </authorList>
    </citation>
    <scope>NUCLEOTIDE SEQUENCE</scope>
</reference>
<protein>
    <recommendedName>
        <fullName evidence="2">DUF559 domain-containing protein</fullName>
    </recommendedName>
</protein>
<accession>A0A381ZSL7</accession>
<gene>
    <name evidence="1" type="ORF">METZ01_LOCUS144958</name>
</gene>
<sequence length="214" mass="25516">MKKPSGEMTEKNLLCIAEIFWGDGDWSSQKLFHYDPGNRRKYYKVDCYSKVKKIVWEYEGPDHYENVWKLRRDEQRQDYFVNMGVEFLRWPYYCQLTRDVAKHFFGEDYTEKKYATAISEVYGAAEESEILAPGFHTTKNTPANYVARGERRFLAELDELPVSHKHQVVHCLKLYIQAVDSRFLVITESEAMRELVALEPEKEYLQYYFTRENV</sequence>
<dbReference type="EMBL" id="UINC01022457">
    <property type="protein sequence ID" value="SVA92104.1"/>
    <property type="molecule type" value="Genomic_DNA"/>
</dbReference>
<evidence type="ECO:0000313" key="1">
    <source>
        <dbReference type="EMBL" id="SVA92104.1"/>
    </source>
</evidence>
<name>A0A381ZSL7_9ZZZZ</name>
<organism evidence="1">
    <name type="scientific">marine metagenome</name>
    <dbReference type="NCBI Taxonomy" id="408172"/>
    <lineage>
        <taxon>unclassified sequences</taxon>
        <taxon>metagenomes</taxon>
        <taxon>ecological metagenomes</taxon>
    </lineage>
</organism>
<dbReference type="AlphaFoldDB" id="A0A381ZSL7"/>